<name>A0A931CRF0_9MICC</name>
<organism evidence="2 3">
    <name type="scientific">Arthrobacter terrae</name>
    <dbReference type="NCBI Taxonomy" id="2935737"/>
    <lineage>
        <taxon>Bacteria</taxon>
        <taxon>Bacillati</taxon>
        <taxon>Actinomycetota</taxon>
        <taxon>Actinomycetes</taxon>
        <taxon>Micrococcales</taxon>
        <taxon>Micrococcaceae</taxon>
        <taxon>Arthrobacter</taxon>
    </lineage>
</organism>
<comment type="caution">
    <text evidence="2">The sequence shown here is derived from an EMBL/GenBank/DDBJ whole genome shotgun (WGS) entry which is preliminary data.</text>
</comment>
<dbReference type="EMBL" id="JADNYM010000026">
    <property type="protein sequence ID" value="MBG0741195.1"/>
    <property type="molecule type" value="Genomic_DNA"/>
</dbReference>
<dbReference type="CDD" id="cd12108">
    <property type="entry name" value="Hr-like"/>
    <property type="match status" value="1"/>
</dbReference>
<gene>
    <name evidence="2" type="ORF">IV500_17650</name>
</gene>
<evidence type="ECO:0000313" key="3">
    <source>
        <dbReference type="Proteomes" id="UP000655366"/>
    </source>
</evidence>
<dbReference type="Proteomes" id="UP000655366">
    <property type="component" value="Unassembled WGS sequence"/>
</dbReference>
<feature type="domain" description="Hemerythrin-like" evidence="1">
    <location>
        <begin position="24"/>
        <end position="155"/>
    </location>
</feature>
<sequence>MVQQRPSDGTPFAGEKMGCDTGEMVVIHRMFRRVFTDAPALVRRVPIGDTQRSRVIGDHVAEIARNLHQHHDGEDLLLWDRLRTRSPSCALHVEHMRAQHAAVAEILRELEAELPAWQRDADSEGADKVVRILEALNTMLFTHLGNEETLILPAASTSLSQREWDELGEHGRTSIAKNRLMIQLGFILEAFTPQERNIWMKANVPGIARVLYNLLGRRQYESYYRLIYDARPS</sequence>
<evidence type="ECO:0000259" key="1">
    <source>
        <dbReference type="Pfam" id="PF01814"/>
    </source>
</evidence>
<protein>
    <submittedName>
        <fullName evidence="2">Hemerythrin domain-containing protein</fullName>
    </submittedName>
</protein>
<accession>A0A931CRF0</accession>
<reference evidence="2 3" key="1">
    <citation type="submission" date="2020-11" db="EMBL/GenBank/DDBJ databases">
        <title>Arthrobacter antarcticus sp. nov., isolated from Antarctic Soil.</title>
        <authorList>
            <person name="Li J."/>
        </authorList>
    </citation>
    <scope>NUCLEOTIDE SEQUENCE [LARGE SCALE GENOMIC DNA]</scope>
    <source>
        <strain evidence="2 3">Z1-20</strain>
    </source>
</reference>
<dbReference type="Pfam" id="PF01814">
    <property type="entry name" value="Hemerythrin"/>
    <property type="match status" value="1"/>
</dbReference>
<evidence type="ECO:0000313" key="2">
    <source>
        <dbReference type="EMBL" id="MBG0741195.1"/>
    </source>
</evidence>
<dbReference type="Gene3D" id="1.20.120.520">
    <property type="entry name" value="nmb1532 protein domain like"/>
    <property type="match status" value="1"/>
</dbReference>
<dbReference type="AlphaFoldDB" id="A0A931CRF0"/>
<proteinExistence type="predicted"/>
<keyword evidence="3" id="KW-1185">Reference proteome</keyword>
<dbReference type="InterPro" id="IPR012312">
    <property type="entry name" value="Hemerythrin-like"/>
</dbReference>